<keyword evidence="8 16" id="KW-1133">Transmembrane helix</keyword>
<protein>
    <recommendedName>
        <fullName evidence="13 16">Ferrous iron transport protein B</fullName>
    </recommendedName>
</protein>
<evidence type="ECO:0000256" key="1">
    <source>
        <dbReference type="ARBA" id="ARBA00004429"/>
    </source>
</evidence>
<dbReference type="InterPro" id="IPR027417">
    <property type="entry name" value="P-loop_NTPase"/>
</dbReference>
<comment type="subcellular location">
    <subcellularLocation>
        <location evidence="1 16">Cell inner membrane</location>
        <topology evidence="1 16">Multi-pass membrane protein</topology>
    </subcellularLocation>
</comment>
<dbReference type="GO" id="GO:0046872">
    <property type="term" value="F:metal ion binding"/>
    <property type="evidence" value="ECO:0007669"/>
    <property type="project" value="UniProtKB-KW"/>
</dbReference>
<evidence type="ECO:0000256" key="13">
    <source>
        <dbReference type="NCBIfam" id="TIGR00437"/>
    </source>
</evidence>
<dbReference type="AlphaFoldDB" id="A0A0G3WJ49"/>
<accession>A0A0G3WJ49</accession>
<keyword evidence="4 16" id="KW-0410">Iron transport</keyword>
<feature type="binding site" evidence="15">
    <location>
        <position position="28"/>
    </location>
    <ligand>
        <name>Mg(2+)</name>
        <dbReference type="ChEBI" id="CHEBI:18420"/>
        <label>2</label>
    </ligand>
</feature>
<feature type="binding site" evidence="14">
    <location>
        <begin position="59"/>
        <end position="62"/>
    </location>
    <ligand>
        <name>GTP</name>
        <dbReference type="ChEBI" id="CHEBI:37565"/>
        <label>1</label>
    </ligand>
</feature>
<organism evidence="18 19">
    <name type="scientific">Endomicrobium proavitum</name>
    <dbReference type="NCBI Taxonomy" id="1408281"/>
    <lineage>
        <taxon>Bacteria</taxon>
        <taxon>Pseudomonadati</taxon>
        <taxon>Elusimicrobiota</taxon>
        <taxon>Endomicrobiia</taxon>
        <taxon>Endomicrobiales</taxon>
        <taxon>Endomicrobiaceae</taxon>
        <taxon>Endomicrobium</taxon>
    </lineage>
</organism>
<feature type="transmembrane region" description="Helical" evidence="16">
    <location>
        <begin position="462"/>
        <end position="480"/>
    </location>
</feature>
<feature type="transmembrane region" description="Helical" evidence="16">
    <location>
        <begin position="521"/>
        <end position="542"/>
    </location>
</feature>
<dbReference type="InterPro" id="IPR006073">
    <property type="entry name" value="GTP-bd"/>
</dbReference>
<keyword evidence="10" id="KW-0406">Ion transport</keyword>
<evidence type="ECO:0000256" key="8">
    <source>
        <dbReference type="ARBA" id="ARBA00022989"/>
    </source>
</evidence>
<evidence type="ECO:0000256" key="7">
    <source>
        <dbReference type="ARBA" id="ARBA00022741"/>
    </source>
</evidence>
<dbReference type="GO" id="GO:0005525">
    <property type="term" value="F:GTP binding"/>
    <property type="evidence" value="ECO:0007669"/>
    <property type="project" value="UniProtKB-KW"/>
</dbReference>
<name>A0A0G3WJ49_9BACT</name>
<dbReference type="EMBL" id="CP009498">
    <property type="protein sequence ID" value="AKL98353.1"/>
    <property type="molecule type" value="Genomic_DNA"/>
</dbReference>
<feature type="binding site" evidence="14">
    <location>
        <begin position="38"/>
        <end position="42"/>
    </location>
    <ligand>
        <name>GTP</name>
        <dbReference type="ChEBI" id="CHEBI:37565"/>
        <label>1</label>
    </ligand>
</feature>
<dbReference type="InterPro" id="IPR011640">
    <property type="entry name" value="Fe2_transport_prot_B_C"/>
</dbReference>
<dbReference type="InterPro" id="IPR011642">
    <property type="entry name" value="Gate_dom"/>
</dbReference>
<feature type="transmembrane region" description="Helical" evidence="16">
    <location>
        <begin position="395"/>
        <end position="418"/>
    </location>
</feature>
<dbReference type="CDD" id="cd01879">
    <property type="entry name" value="FeoB"/>
    <property type="match status" value="1"/>
</dbReference>
<evidence type="ECO:0000256" key="2">
    <source>
        <dbReference type="ARBA" id="ARBA00022448"/>
    </source>
</evidence>
<proteinExistence type="inferred from homology"/>
<keyword evidence="9 16" id="KW-0408">Iron</keyword>
<dbReference type="GO" id="GO:0005886">
    <property type="term" value="C:plasma membrane"/>
    <property type="evidence" value="ECO:0007669"/>
    <property type="project" value="UniProtKB-SubCell"/>
</dbReference>
<feature type="transmembrane region" description="Helical" evidence="16">
    <location>
        <begin position="430"/>
        <end position="456"/>
    </location>
</feature>
<keyword evidence="5" id="KW-0997">Cell inner membrane</keyword>
<evidence type="ECO:0000256" key="10">
    <source>
        <dbReference type="ARBA" id="ARBA00023065"/>
    </source>
</evidence>
<feature type="transmembrane region" description="Helical" evidence="16">
    <location>
        <begin position="636"/>
        <end position="657"/>
    </location>
</feature>
<dbReference type="SUPFAM" id="SSF52540">
    <property type="entry name" value="P-loop containing nucleoside triphosphate hydrolases"/>
    <property type="match status" value="1"/>
</dbReference>
<evidence type="ECO:0000259" key="17">
    <source>
        <dbReference type="PROSITE" id="PS51711"/>
    </source>
</evidence>
<dbReference type="InterPro" id="IPR041069">
    <property type="entry name" value="FeoB_Cyto"/>
</dbReference>
<evidence type="ECO:0000256" key="15">
    <source>
        <dbReference type="PIRSR" id="PIRSR603373-2"/>
    </source>
</evidence>
<keyword evidence="15" id="KW-0460">Magnesium</keyword>
<dbReference type="PANTHER" id="PTHR43185">
    <property type="entry name" value="FERROUS IRON TRANSPORT PROTEIN B"/>
    <property type="match status" value="1"/>
</dbReference>
<feature type="binding site" evidence="14">
    <location>
        <begin position="119"/>
        <end position="122"/>
    </location>
    <ligand>
        <name>GTP</name>
        <dbReference type="ChEBI" id="CHEBI:37565"/>
        <label>1</label>
    </ligand>
</feature>
<evidence type="ECO:0000256" key="6">
    <source>
        <dbReference type="ARBA" id="ARBA00022692"/>
    </source>
</evidence>
<evidence type="ECO:0000256" key="12">
    <source>
        <dbReference type="ARBA" id="ARBA00023136"/>
    </source>
</evidence>
<feature type="transmembrane region" description="Helical" evidence="16">
    <location>
        <begin position="350"/>
        <end position="375"/>
    </location>
</feature>
<dbReference type="InterPro" id="IPR005225">
    <property type="entry name" value="Small_GTP-bd"/>
</dbReference>
<gene>
    <name evidence="18" type="primary">feoB</name>
    <name evidence="18" type="ORF">Epro_0974</name>
</gene>
<dbReference type="NCBIfam" id="TIGR00231">
    <property type="entry name" value="small_GTP"/>
    <property type="match status" value="1"/>
</dbReference>
<dbReference type="KEGG" id="epo:Epro_0974"/>
<feature type="binding site" evidence="15">
    <location>
        <position position="27"/>
    </location>
    <ligand>
        <name>Mg(2+)</name>
        <dbReference type="ChEBI" id="CHEBI:18420"/>
        <label>2</label>
    </ligand>
</feature>
<dbReference type="PANTHER" id="PTHR43185:SF1">
    <property type="entry name" value="FE(2+) TRANSPORTER FEOB"/>
    <property type="match status" value="1"/>
</dbReference>
<reference evidence="18 19" key="1">
    <citation type="submission" date="2014-09" db="EMBL/GenBank/DDBJ databases">
        <title>Complete genome sequence of Endomicrobium proavitum.</title>
        <authorList>
            <person name="Zheng H."/>
        </authorList>
    </citation>
    <scope>NUCLEOTIDE SEQUENCE [LARGE SCALE GENOMIC DNA]</scope>
    <source>
        <strain evidence="18 19">Rsa215</strain>
    </source>
</reference>
<dbReference type="InterPro" id="IPR050860">
    <property type="entry name" value="FeoB_GTPase"/>
</dbReference>
<dbReference type="Pfam" id="PF07670">
    <property type="entry name" value="Gate"/>
    <property type="match status" value="2"/>
</dbReference>
<keyword evidence="15" id="KW-0479">Metal-binding</keyword>
<comment type="similarity">
    <text evidence="16">Belongs to the TRAFAC class TrmE-Era-EngA-EngB-Septin-like GTPase superfamily. FeoB GTPase (TC 9.A.8) family.</text>
</comment>
<evidence type="ECO:0000256" key="16">
    <source>
        <dbReference type="RuleBase" id="RU362098"/>
    </source>
</evidence>
<feature type="binding site" evidence="15">
    <location>
        <position position="24"/>
    </location>
    <ligand>
        <name>Mg(2+)</name>
        <dbReference type="ChEBI" id="CHEBI:18420"/>
        <label>2</label>
    </ligand>
</feature>
<dbReference type="Proteomes" id="UP000035337">
    <property type="component" value="Chromosome"/>
</dbReference>
<sequence length="698" mass="76737">MSKRKKITVALAGNPNCGKTTIFNSLTGSNQHVGNYPGVTVEKKEGVKKYKDYEIKFVDLPGTYSLSAYSDDEVVARDFIINDKPDVVVHVVDASNMDRNLYLFTQLAELDIPVMIALNMVDILETKGYKTDEKELSNLLGIPVLPTVGNKKKGIKELIESIINNYESGAFQNQKVARVDYGDDIKTETDILEALIAKDKSLSKLPKNWLSIKLLDSDSEAVKKVSKAANAKAILSQTEKSRRHLEEHFGETAETKIAEYRYGFTNSVVKRVVKEKATKKKDYTSAIDKIVLNRVLGLPIFAAVMFIIFWFTFTFSAPVVGWFESFFEWLAVAAGGVIPEGPLQSLVVDGIIGGVGGLLGFFPLVLFMFFAIAFFEDTGYMARAAFVMDKVMSKFGLHGKSFLPMMIATNGCAVPGIMATRTLDSKRDRLITMFVTPFMICGAKLPIFLLFIGAFFAEKYQAYVMFIFYALSVCIALIAAKILSKTVLKGEPAHFVMELPPYHLPTIKGLFLKMWERGWLYVRKAGTIVVLLTIIIWAGFAYPKTDVAEGVGEEDAAAVQIENSALGKLGKIIEPLVKPIGMDGNRAIALIAGLAAKEVVVSTLGTIYSLGEVDPEDAGPLKEKIAEDKGWSPLKAMTFLIFCLIYVPCIVAVVVFFKETGSSYKWLALLVVGNTVLAWIASFIVFQAGTLLKIGIGG</sequence>
<dbReference type="Pfam" id="PF07664">
    <property type="entry name" value="FeoB_C"/>
    <property type="match status" value="1"/>
</dbReference>
<dbReference type="PRINTS" id="PR00326">
    <property type="entry name" value="GTP1OBG"/>
</dbReference>
<evidence type="ECO:0000256" key="11">
    <source>
        <dbReference type="ARBA" id="ARBA00023134"/>
    </source>
</evidence>
<evidence type="ECO:0000313" key="18">
    <source>
        <dbReference type="EMBL" id="AKL98353.1"/>
    </source>
</evidence>
<dbReference type="PROSITE" id="PS51711">
    <property type="entry name" value="G_FEOB"/>
    <property type="match status" value="1"/>
</dbReference>
<comment type="function">
    <text evidence="16">Probable transporter of a GTP-driven Fe(2+) uptake system.</text>
</comment>
<keyword evidence="7 14" id="KW-0547">Nucleotide-binding</keyword>
<dbReference type="NCBIfam" id="TIGR00437">
    <property type="entry name" value="feoB"/>
    <property type="match status" value="1"/>
</dbReference>
<dbReference type="GO" id="GO:0015093">
    <property type="term" value="F:ferrous iron transmembrane transporter activity"/>
    <property type="evidence" value="ECO:0007669"/>
    <property type="project" value="UniProtKB-UniRule"/>
</dbReference>
<evidence type="ECO:0000313" key="19">
    <source>
        <dbReference type="Proteomes" id="UP000035337"/>
    </source>
</evidence>
<evidence type="ECO:0000256" key="4">
    <source>
        <dbReference type="ARBA" id="ARBA00022496"/>
    </source>
</evidence>
<dbReference type="Pfam" id="PF17910">
    <property type="entry name" value="FeoB_Cyto"/>
    <property type="match status" value="1"/>
</dbReference>
<dbReference type="OrthoDB" id="9809127at2"/>
<dbReference type="FunFam" id="3.40.50.300:FF:000426">
    <property type="entry name" value="Ferrous iron transport protein B"/>
    <property type="match status" value="1"/>
</dbReference>
<keyword evidence="6 16" id="KW-0812">Transmembrane</keyword>
<keyword evidence="3" id="KW-1003">Cell membrane</keyword>
<keyword evidence="11 14" id="KW-0342">GTP-binding</keyword>
<evidence type="ECO:0000256" key="9">
    <source>
        <dbReference type="ARBA" id="ARBA00023004"/>
    </source>
</evidence>
<dbReference type="InterPro" id="IPR030389">
    <property type="entry name" value="G_FEOB_dom"/>
</dbReference>
<dbReference type="Gene3D" id="3.40.50.300">
    <property type="entry name" value="P-loop containing nucleotide triphosphate hydrolases"/>
    <property type="match status" value="1"/>
</dbReference>
<feature type="binding site" evidence="14">
    <location>
        <begin position="13"/>
        <end position="20"/>
    </location>
    <ligand>
        <name>GTP</name>
        <dbReference type="ChEBI" id="CHEBI:37565"/>
        <label>1</label>
    </ligand>
</feature>
<keyword evidence="2 16" id="KW-0813">Transport</keyword>
<feature type="transmembrane region" description="Helical" evidence="16">
    <location>
        <begin position="666"/>
        <end position="686"/>
    </location>
</feature>
<feature type="transmembrane region" description="Helical" evidence="16">
    <location>
        <begin position="291"/>
        <end position="313"/>
    </location>
</feature>
<dbReference type="RefSeq" id="WP_052570904.1">
    <property type="nucleotide sequence ID" value="NZ_CP009498.1"/>
</dbReference>
<keyword evidence="19" id="KW-1185">Reference proteome</keyword>
<keyword evidence="12 16" id="KW-0472">Membrane</keyword>
<evidence type="ECO:0000256" key="5">
    <source>
        <dbReference type="ARBA" id="ARBA00022519"/>
    </source>
</evidence>
<dbReference type="STRING" id="1408281.Epro_0974"/>
<dbReference type="InterPro" id="IPR003373">
    <property type="entry name" value="Fe2_transport_prot-B"/>
</dbReference>
<evidence type="ECO:0000256" key="3">
    <source>
        <dbReference type="ARBA" id="ARBA00022475"/>
    </source>
</evidence>
<feature type="domain" description="FeoB-type G" evidence="17">
    <location>
        <begin position="6"/>
        <end position="168"/>
    </location>
</feature>
<dbReference type="Pfam" id="PF02421">
    <property type="entry name" value="FeoB_N"/>
    <property type="match status" value="1"/>
</dbReference>
<dbReference type="PATRIC" id="fig|1408281.3.peg.1003"/>
<dbReference type="Gene3D" id="1.10.287.1770">
    <property type="match status" value="1"/>
</dbReference>
<feature type="transmembrane region" description="Helical" evidence="16">
    <location>
        <begin position="319"/>
        <end position="338"/>
    </location>
</feature>
<feature type="binding site" evidence="15">
    <location>
        <position position="25"/>
    </location>
    <ligand>
        <name>Mg(2+)</name>
        <dbReference type="ChEBI" id="CHEBI:18420"/>
        <label>2</label>
    </ligand>
</feature>
<evidence type="ECO:0000256" key="14">
    <source>
        <dbReference type="PIRSR" id="PIRSR603373-1"/>
    </source>
</evidence>